<dbReference type="OrthoDB" id="5632254at2"/>
<protein>
    <submittedName>
        <fullName evidence="1">Uncharacterized protein</fullName>
    </submittedName>
</protein>
<dbReference type="EMBL" id="UGGT01000001">
    <property type="protein sequence ID" value="STO22186.1"/>
    <property type="molecule type" value="Genomic_DNA"/>
</dbReference>
<dbReference type="RefSeq" id="WP_010654296.1">
    <property type="nucleotide sequence ID" value="NZ_JAPHOO010000001.1"/>
</dbReference>
<dbReference type="Proteomes" id="UP000254554">
    <property type="component" value="Unassembled WGS sequence"/>
</dbReference>
<dbReference type="GeneID" id="93293041"/>
<gene>
    <name evidence="1" type="ORF">NCTC11370_02271</name>
</gene>
<keyword evidence="2" id="KW-1185">Reference proteome</keyword>
<accession>A0A377GBK5</accession>
<evidence type="ECO:0000313" key="2">
    <source>
        <dbReference type="Proteomes" id="UP000254554"/>
    </source>
</evidence>
<evidence type="ECO:0000313" key="1">
    <source>
        <dbReference type="EMBL" id="STO22186.1"/>
    </source>
</evidence>
<reference evidence="1 2" key="1">
    <citation type="submission" date="2018-06" db="EMBL/GenBank/DDBJ databases">
        <authorList>
            <consortium name="Pathogen Informatics"/>
            <person name="Doyle S."/>
        </authorList>
    </citation>
    <scope>NUCLEOTIDE SEQUENCE [LARGE SCALE GENOMIC DNA]</scope>
    <source>
        <strain evidence="1 2">NCTC11370</strain>
    </source>
</reference>
<organism evidence="1 2">
    <name type="scientific">Fluoribacter dumoffii</name>
    <dbReference type="NCBI Taxonomy" id="463"/>
    <lineage>
        <taxon>Bacteria</taxon>
        <taxon>Pseudomonadati</taxon>
        <taxon>Pseudomonadota</taxon>
        <taxon>Gammaproteobacteria</taxon>
        <taxon>Legionellales</taxon>
        <taxon>Legionellaceae</taxon>
        <taxon>Fluoribacter</taxon>
    </lineage>
</organism>
<proteinExistence type="predicted"/>
<name>A0A377GBK5_9GAMM</name>
<sequence length="579" mass="64707">MGFYFNTFRQQHGDQAYNEGNYEEALKHYGEALKTLNLHAASKVFLHIDYYDALVYVLSEILSTKLMIIRREAQDSNFKAVSKYWQGILSMLCEMELIHEEHLSGLSYPYSNKDQVIVGVHKTLAAVCEDVSDELADSLDEEEDSPLEQNMLPLAIEWMRLAISFQLKTQNKPKLSSSLGFLNLLELQYKKEGNTDSLQEMSDYIKNHKLLEMTIESSLKKLELLSYVIRVALVHHKNIDALTLECQTLYATLGEEDIENPIVEDLQELISLVPEKIQDEMGDLLEEPEADKIDEPNEICVPADMEKEIEASMDYAPEFLEGDTIPEGDAIPETVENPAPGFPDFSSASSHKVSTRLSLSSVCTSVSPNPFGVVSQHGFFAPTTSPSTSSIDELAHGRAFELALTTIIKDSSNPKFLANLLCLIADHFSIFKVQGIQKRNAIVIAFDLYHQVIKIHATHDRAIDKIKNLFTVHRALLEPYQSFSHAPPSPVLQNITLSETKALFSDAIGELTTQLESLLMNDKAKLQNTINNLIDFIGKQLDIGTITGIPCPEIKKLLVKTYNGELGDSVPPGISTMNI</sequence>
<dbReference type="AlphaFoldDB" id="A0A377GBK5"/>